<keyword evidence="3" id="KW-0244">Early protein</keyword>
<dbReference type="KEGG" id="vg:24528196"/>
<dbReference type="Proteomes" id="UP000101745">
    <property type="component" value="Segment"/>
</dbReference>
<keyword evidence="21" id="KW-1185">Reference proteome</keyword>
<evidence type="ECO:0000259" key="19">
    <source>
        <dbReference type="Pfam" id="PF01073"/>
    </source>
</evidence>
<gene>
    <name evidence="20" type="ORF">RCNV-Herman-162</name>
</gene>
<reference evidence="20 21" key="1">
    <citation type="journal article" date="2015" name="J. Gen. Virol.">
        <title>Genome sequence and comparative virulence of raccoonpox virus: the first North American poxvirus sequence.</title>
        <authorList>
            <person name="Fleischauer C."/>
            <person name="Upton C."/>
            <person name="Victoria J."/>
            <person name="Jones G.J."/>
            <person name="Roper R.L."/>
        </authorList>
    </citation>
    <scope>NUCLEOTIDE SEQUENCE [LARGE SCALE GENOMIC DNA]</scope>
    <source>
        <strain evidence="20 21">Herman</strain>
    </source>
</reference>
<evidence type="ECO:0000256" key="1">
    <source>
        <dbReference type="ARBA" id="ARBA00005202"/>
    </source>
</evidence>
<organismHost>
    <name type="scientific">Procyon lotor</name>
    <name type="common">Raccoon</name>
    <dbReference type="NCBI Taxonomy" id="9654"/>
</organismHost>
<evidence type="ECO:0000256" key="8">
    <source>
        <dbReference type="ARBA" id="ARBA00023250"/>
    </source>
</evidence>
<dbReference type="InterPro" id="IPR036291">
    <property type="entry name" value="NAD(P)-bd_dom_sf"/>
</dbReference>
<name>A0A0G3FXV3_RACVI</name>
<dbReference type="OrthoDB" id="8536at10239"/>
<keyword evidence="8" id="KW-0755">Steroidogenesis</keyword>
<evidence type="ECO:0000256" key="9">
    <source>
        <dbReference type="ARBA" id="ARBA00023268"/>
    </source>
</evidence>
<keyword evidence="10" id="KW-0899">Viral immunoevasion</keyword>
<evidence type="ECO:0000256" key="16">
    <source>
        <dbReference type="ARBA" id="ARBA00055940"/>
    </source>
</evidence>
<evidence type="ECO:0000256" key="13">
    <source>
        <dbReference type="ARBA" id="ARBA00038967"/>
    </source>
</evidence>
<keyword evidence="7" id="KW-0413">Isomerase</keyword>
<dbReference type="GO" id="GO:0004769">
    <property type="term" value="F:steroid Delta-isomerase activity"/>
    <property type="evidence" value="ECO:0007669"/>
    <property type="project" value="UniProtKB-EC"/>
</dbReference>
<evidence type="ECO:0000313" key="21">
    <source>
        <dbReference type="Proteomes" id="UP000101745"/>
    </source>
</evidence>
<comment type="catalytic activity">
    <reaction evidence="11">
        <text>a 3-oxo-Delta(5)-steroid = a 3-oxo-Delta(4)-steroid</text>
        <dbReference type="Rhea" id="RHEA:14709"/>
        <dbReference type="ChEBI" id="CHEBI:47907"/>
        <dbReference type="ChEBI" id="CHEBI:47909"/>
        <dbReference type="EC" id="5.3.3.1"/>
    </reaction>
</comment>
<protein>
    <recommendedName>
        <fullName evidence="14">3 beta-hydroxysteroid dehydrogenase/Delta 5--&gt;4-isomerase</fullName>
        <ecNumber evidence="13">1.1.1.145</ecNumber>
        <ecNumber evidence="12">5.3.3.1</ecNumber>
    </recommendedName>
</protein>
<dbReference type="EMBL" id="KP143769">
    <property type="protein sequence ID" value="AKJ93795.1"/>
    <property type="molecule type" value="Genomic_DNA"/>
</dbReference>
<dbReference type="PANTHER" id="PTHR43245">
    <property type="entry name" value="BIFUNCTIONAL POLYMYXIN RESISTANCE PROTEIN ARNA"/>
    <property type="match status" value="1"/>
</dbReference>
<evidence type="ECO:0000256" key="17">
    <source>
        <dbReference type="ARBA" id="ARBA00060577"/>
    </source>
</evidence>
<dbReference type="PANTHER" id="PTHR43245:SF51">
    <property type="entry name" value="SHORT CHAIN DEHYDROGENASE_REDUCTASE FAMILY 42E, MEMBER 2"/>
    <property type="match status" value="1"/>
</dbReference>
<evidence type="ECO:0000256" key="10">
    <source>
        <dbReference type="ARBA" id="ARBA00023280"/>
    </source>
</evidence>
<evidence type="ECO:0000256" key="2">
    <source>
        <dbReference type="ARBA" id="ARBA00009219"/>
    </source>
</evidence>
<organism evidence="20 21">
    <name type="scientific">Raccoon poxvirus</name>
    <name type="common">RCN</name>
    <dbReference type="NCBI Taxonomy" id="10256"/>
    <lineage>
        <taxon>Viruses</taxon>
        <taxon>Varidnaviria</taxon>
        <taxon>Bamfordvirae</taxon>
        <taxon>Nucleocytoviricota</taxon>
        <taxon>Pokkesviricetes</taxon>
        <taxon>Chitovirales</taxon>
        <taxon>Poxviridae</taxon>
        <taxon>Chordopoxvirinae</taxon>
        <taxon>Orthopoxvirus</taxon>
        <taxon>Orthopoxvirus raccoonpox</taxon>
    </lineage>
</organism>
<dbReference type="SUPFAM" id="SSF51735">
    <property type="entry name" value="NAD(P)-binding Rossmann-fold domains"/>
    <property type="match status" value="1"/>
</dbReference>
<keyword evidence="9" id="KW-0511">Multifunctional enzyme</keyword>
<evidence type="ECO:0000256" key="4">
    <source>
        <dbReference type="ARBA" id="ARBA00022581"/>
    </source>
</evidence>
<keyword evidence="6" id="KW-0520">NAD</keyword>
<dbReference type="InterPro" id="IPR002225">
    <property type="entry name" value="3Beta_OHSteriod_DH/Estase"/>
</dbReference>
<dbReference type="FunFam" id="3.40.50.720:FF:000495">
    <property type="entry name" value="3 hydroxysteroid dehydrogenase, putative"/>
    <property type="match status" value="1"/>
</dbReference>
<comment type="catalytic activity">
    <reaction evidence="15">
        <text>a 3beta-hydroxy-Delta(5)-steroid + NAD(+) = a 3-oxo-Delta(5)-steroid + NADH + H(+)</text>
        <dbReference type="Rhea" id="RHEA:24076"/>
        <dbReference type="ChEBI" id="CHEBI:1722"/>
        <dbReference type="ChEBI" id="CHEBI:15378"/>
        <dbReference type="ChEBI" id="CHEBI:47907"/>
        <dbReference type="ChEBI" id="CHEBI:57540"/>
        <dbReference type="ChEBI" id="CHEBI:57945"/>
        <dbReference type="EC" id="1.1.1.145"/>
    </reaction>
</comment>
<accession>A0A0G3FXV3</accession>
<keyword evidence="4" id="KW-0945">Host-virus interaction</keyword>
<dbReference type="RefSeq" id="YP_009143474.1">
    <property type="nucleotide sequence ID" value="NC_027213.1"/>
</dbReference>
<evidence type="ECO:0000256" key="15">
    <source>
        <dbReference type="ARBA" id="ARBA00050090"/>
    </source>
</evidence>
<evidence type="ECO:0000256" key="7">
    <source>
        <dbReference type="ARBA" id="ARBA00023235"/>
    </source>
</evidence>
<dbReference type="GO" id="GO:0003854">
    <property type="term" value="F:3-beta-hydroxy-Delta5-steroid dehydrogenase (NAD+) activity"/>
    <property type="evidence" value="ECO:0007669"/>
    <property type="project" value="UniProtKB-EC"/>
</dbReference>
<evidence type="ECO:0000313" key="20">
    <source>
        <dbReference type="EMBL" id="AKJ93795.1"/>
    </source>
</evidence>
<dbReference type="GO" id="GO:0006694">
    <property type="term" value="P:steroid biosynthetic process"/>
    <property type="evidence" value="ECO:0007669"/>
    <property type="project" value="UniProtKB-KW"/>
</dbReference>
<dbReference type="Pfam" id="PF01073">
    <property type="entry name" value="3Beta_HSD"/>
    <property type="match status" value="1"/>
</dbReference>
<evidence type="ECO:0000256" key="6">
    <source>
        <dbReference type="ARBA" id="ARBA00023027"/>
    </source>
</evidence>
<comment type="function">
    <text evidence="16">Catalyzes the oxidative conversion of Delta(5)-ene-3-beta-hydroxy steroid, and the oxidative conversion of ketosteroids. The 3-beta-HSD enzymatic system plays a crucial role in the biosynthesis of all classes of hormonal steroids. During viral infection, steroid production contributes to virulence by inhibiting the host inflammatory response.</text>
</comment>
<evidence type="ECO:0000256" key="12">
    <source>
        <dbReference type="ARBA" id="ARBA00038856"/>
    </source>
</evidence>
<evidence type="ECO:0000256" key="18">
    <source>
        <dbReference type="RuleBase" id="RU004475"/>
    </source>
</evidence>
<dbReference type="GeneID" id="24528196"/>
<dbReference type="InterPro" id="IPR050177">
    <property type="entry name" value="Lipid_A_modif_metabolic_enz"/>
</dbReference>
<proteinExistence type="inferred from homology"/>
<dbReference type="Gene3D" id="3.40.50.720">
    <property type="entry name" value="NAD(P)-binding Rossmann-like Domain"/>
    <property type="match status" value="1"/>
</dbReference>
<evidence type="ECO:0000256" key="14">
    <source>
        <dbReference type="ARBA" id="ARBA00039803"/>
    </source>
</evidence>
<dbReference type="EC" id="1.1.1.145" evidence="13"/>
<sequence length="344" mass="39002">MAVYAVTGGAGFLGSYIVKLLINMDDVQEIRVIDIVDAPHPHTSRVKDIKYIKCDINDFDKMREAMDGVNLIIHTAALVDVFGKYTDVEIMKVNYYGTQTVLAVCVDLGIKYLIYTSSMEVIGPNKNGDPFVGHEYTPYDISPGHAYAKSKRMAEQLVLSANNSVIMSGARMYTCCLRPTGIYGEGDNLMKIFYKQCKQNGNIMYRTIDDDAVHSRVYVGNVAWMHVLAAKYIQYPGLDIRGKAYFCYDNSPVCSYDTFNLLLMNPLGIRPGSRIPKWILKLHACKNDLKRILFKKHSILNNYTLKISNSTFEVRTNMAELDFNYVPIFDFDAAFELTTKWLES</sequence>
<evidence type="ECO:0000256" key="5">
    <source>
        <dbReference type="ARBA" id="ARBA00023002"/>
    </source>
</evidence>
<comment type="pathway">
    <text evidence="1">Lipid metabolism; steroid biosynthesis.</text>
</comment>
<evidence type="ECO:0000256" key="3">
    <source>
        <dbReference type="ARBA" id="ARBA00022518"/>
    </source>
</evidence>
<comment type="pathway">
    <text evidence="17">Steroid biosynthesis.</text>
</comment>
<dbReference type="EC" id="5.3.3.1" evidence="12"/>
<keyword evidence="5 18" id="KW-0560">Oxidoreductase</keyword>
<evidence type="ECO:0000256" key="11">
    <source>
        <dbReference type="ARBA" id="ARBA00036501"/>
    </source>
</evidence>
<comment type="similarity">
    <text evidence="2 18">Belongs to the 3-beta-HSD family.</text>
</comment>
<feature type="domain" description="3-beta hydroxysteroid dehydrogenase/isomerase" evidence="19">
    <location>
        <begin position="5"/>
        <end position="275"/>
    </location>
</feature>